<feature type="region of interest" description="Disordered" evidence="2">
    <location>
        <begin position="1"/>
        <end position="61"/>
    </location>
</feature>
<dbReference type="PANTHER" id="PTHR10638:SF88">
    <property type="entry name" value="AMINE OXIDASE"/>
    <property type="match status" value="1"/>
</dbReference>
<feature type="domain" description="Copper amine oxidase catalytic" evidence="3">
    <location>
        <begin position="380"/>
        <end position="415"/>
    </location>
</feature>
<protein>
    <recommendedName>
        <fullName evidence="1">Amine oxidase</fullName>
        <ecNumber evidence="1">1.4.3.-</ecNumber>
    </recommendedName>
</protein>
<dbReference type="PANTHER" id="PTHR10638">
    <property type="entry name" value="COPPER AMINE OXIDASE"/>
    <property type="match status" value="1"/>
</dbReference>
<feature type="region of interest" description="Disordered" evidence="2">
    <location>
        <begin position="420"/>
        <end position="450"/>
    </location>
</feature>
<dbReference type="Gene3D" id="2.70.98.20">
    <property type="entry name" value="Copper amine oxidase, catalytic domain"/>
    <property type="match status" value="3"/>
</dbReference>
<dbReference type="Gene3D" id="3.10.450.40">
    <property type="match status" value="1"/>
</dbReference>
<evidence type="ECO:0000259" key="3">
    <source>
        <dbReference type="Pfam" id="PF01179"/>
    </source>
</evidence>
<organism evidence="4 5">
    <name type="scientific">Datura stramonium</name>
    <name type="common">Jimsonweed</name>
    <name type="synonym">Common thornapple</name>
    <dbReference type="NCBI Taxonomy" id="4076"/>
    <lineage>
        <taxon>Eukaryota</taxon>
        <taxon>Viridiplantae</taxon>
        <taxon>Streptophyta</taxon>
        <taxon>Embryophyta</taxon>
        <taxon>Tracheophyta</taxon>
        <taxon>Spermatophyta</taxon>
        <taxon>Magnoliopsida</taxon>
        <taxon>eudicotyledons</taxon>
        <taxon>Gunneridae</taxon>
        <taxon>Pentapetalae</taxon>
        <taxon>asterids</taxon>
        <taxon>lamiids</taxon>
        <taxon>Solanales</taxon>
        <taxon>Solanaceae</taxon>
        <taxon>Solanoideae</taxon>
        <taxon>Datureae</taxon>
        <taxon>Datura</taxon>
    </lineage>
</organism>
<comment type="PTM">
    <text evidence="1">Topaquinone (TPQ) is generated by copper-dependent autoxidation of a specific tyrosyl residue.</text>
</comment>
<keyword evidence="1" id="KW-0186">Copper</keyword>
<dbReference type="SUPFAM" id="SSF49998">
    <property type="entry name" value="Amine oxidase catalytic domain"/>
    <property type="match status" value="1"/>
</dbReference>
<comment type="cofactor">
    <cofactor evidence="1">
        <name>Cu cation</name>
        <dbReference type="ChEBI" id="CHEBI:23378"/>
    </cofactor>
    <text evidence="1">Contains 1 topaquinone per subunit.</text>
</comment>
<sequence>MEPDEEKMTGRSPLDFPIKWKRPKPGRRLDIFPQFSPMKTPLAPPLPGDPPEEVERRRKERGTVRDGMRFVQMVLFEPDKIFVALADAYFFPPFQSSLMLRTKVGLPVPSKLPPRRARLIVYHKKTNETSIWIVQLTEDAQEYADYESMVKDYSLFMEALKRRGIDDMDLVMVDPCEADAPSHGLAKPLVIEFKDRKLIPLLPADPLRNYTAGETRGGVDRSFTPREGLVIHSVAYLDGSRGRRSTTHRLIFVEMVIPYGDLNKPHYRKNAFDAGEDDLKKNAQSLKRVVCTCSSVFFVARMNMEVDCKPGEAHNQIVEVNVKVEEPGKENVHHNAFYVEETLLRFELQAMSDCDPLSARHWIVRNTITSNIIGQLIRYVFEITHVPRLEDLPVMPVEHIDFMLQPHRFFNCSPAVDVPPPRGCDSKSKDSDVSENSIEKPTATDLMAKL</sequence>
<evidence type="ECO:0000256" key="1">
    <source>
        <dbReference type="RuleBase" id="RU000672"/>
    </source>
</evidence>
<dbReference type="InterPro" id="IPR036460">
    <property type="entry name" value="Cu_amine_oxidase_C_sf"/>
</dbReference>
<accession>A0ABS8UL01</accession>
<dbReference type="EMBL" id="JACEIK010002059">
    <property type="protein sequence ID" value="MCD9558770.1"/>
    <property type="molecule type" value="Genomic_DNA"/>
</dbReference>
<feature type="domain" description="Copper amine oxidase catalytic" evidence="3">
    <location>
        <begin position="222"/>
        <end position="293"/>
    </location>
</feature>
<evidence type="ECO:0000313" key="5">
    <source>
        <dbReference type="Proteomes" id="UP000823775"/>
    </source>
</evidence>
<comment type="caution">
    <text evidence="4">The sequence shown here is derived from an EMBL/GenBank/DDBJ whole genome shotgun (WGS) entry which is preliminary data.</text>
</comment>
<keyword evidence="1" id="KW-0801">TPQ</keyword>
<gene>
    <name evidence="4" type="ORF">HAX54_016357</name>
</gene>
<comment type="similarity">
    <text evidence="1">Belongs to the copper/topaquinone oxidase family.</text>
</comment>
<dbReference type="Proteomes" id="UP000823775">
    <property type="component" value="Unassembled WGS sequence"/>
</dbReference>
<dbReference type="EC" id="1.4.3.-" evidence="1"/>
<dbReference type="InterPro" id="IPR015798">
    <property type="entry name" value="Cu_amine_oxidase_C"/>
</dbReference>
<name>A0ABS8UL01_DATST</name>
<keyword evidence="1" id="KW-0479">Metal-binding</keyword>
<keyword evidence="1" id="KW-0560">Oxidoreductase</keyword>
<evidence type="ECO:0000256" key="2">
    <source>
        <dbReference type="SAM" id="MobiDB-lite"/>
    </source>
</evidence>
<dbReference type="InterPro" id="IPR000269">
    <property type="entry name" value="Cu_amine_oxidase"/>
</dbReference>
<evidence type="ECO:0000313" key="4">
    <source>
        <dbReference type="EMBL" id="MCD9558770.1"/>
    </source>
</evidence>
<keyword evidence="5" id="KW-1185">Reference proteome</keyword>
<reference evidence="4 5" key="1">
    <citation type="journal article" date="2021" name="BMC Genomics">
        <title>Datura genome reveals duplications of psychoactive alkaloid biosynthetic genes and high mutation rate following tissue culture.</title>
        <authorList>
            <person name="Rajewski A."/>
            <person name="Carter-House D."/>
            <person name="Stajich J."/>
            <person name="Litt A."/>
        </authorList>
    </citation>
    <scope>NUCLEOTIDE SEQUENCE [LARGE SCALE GENOMIC DNA]</scope>
    <source>
        <strain evidence="4">AR-01</strain>
    </source>
</reference>
<proteinExistence type="inferred from homology"/>
<dbReference type="Pfam" id="PF01179">
    <property type="entry name" value="Cu_amine_oxid"/>
    <property type="match status" value="2"/>
</dbReference>